<dbReference type="GO" id="GO:0042732">
    <property type="term" value="P:D-xylose metabolic process"/>
    <property type="evidence" value="ECO:0007669"/>
    <property type="project" value="InterPro"/>
</dbReference>
<dbReference type="InterPro" id="IPR036291">
    <property type="entry name" value="NAD(P)-bd_dom_sf"/>
</dbReference>
<dbReference type="PANTHER" id="PTHR43078:SF6">
    <property type="entry name" value="UDP-GLUCURONIC ACID DECARBOXYLASE 1"/>
    <property type="match status" value="1"/>
</dbReference>
<comment type="cofactor">
    <cofactor evidence="1">
        <name>NAD(+)</name>
        <dbReference type="ChEBI" id="CHEBI:57540"/>
    </cofactor>
</comment>
<evidence type="ECO:0000313" key="6">
    <source>
        <dbReference type="EMBL" id="PKR82004.1"/>
    </source>
</evidence>
<dbReference type="OrthoDB" id="9801785at2"/>
<keyword evidence="2" id="KW-0210">Decarboxylase</keyword>
<evidence type="ECO:0000256" key="2">
    <source>
        <dbReference type="ARBA" id="ARBA00022793"/>
    </source>
</evidence>
<protein>
    <submittedName>
        <fullName evidence="6">Epimerase</fullName>
    </submittedName>
</protein>
<dbReference type="Gene3D" id="3.40.50.720">
    <property type="entry name" value="NAD(P)-binding Rossmann-like Domain"/>
    <property type="match status" value="1"/>
</dbReference>
<proteinExistence type="predicted"/>
<dbReference type="SUPFAM" id="SSF51735">
    <property type="entry name" value="NAD(P)-binding Rossmann-fold domains"/>
    <property type="match status" value="1"/>
</dbReference>
<evidence type="ECO:0000256" key="1">
    <source>
        <dbReference type="ARBA" id="ARBA00001911"/>
    </source>
</evidence>
<dbReference type="GO" id="GO:0005737">
    <property type="term" value="C:cytoplasm"/>
    <property type="evidence" value="ECO:0007669"/>
    <property type="project" value="TreeGrafter"/>
</dbReference>
<keyword evidence="4" id="KW-0456">Lyase</keyword>
<name>A0A2I0R5Z5_9FLAO</name>
<dbReference type="Pfam" id="PF01370">
    <property type="entry name" value="Epimerase"/>
    <property type="match status" value="1"/>
</dbReference>
<keyword evidence="3" id="KW-0520">NAD</keyword>
<dbReference type="EMBL" id="PJNI01000001">
    <property type="protein sequence ID" value="PKR82004.1"/>
    <property type="molecule type" value="Genomic_DNA"/>
</dbReference>
<evidence type="ECO:0000256" key="3">
    <source>
        <dbReference type="ARBA" id="ARBA00023027"/>
    </source>
</evidence>
<gene>
    <name evidence="6" type="ORF">CW751_01310</name>
</gene>
<evidence type="ECO:0000256" key="4">
    <source>
        <dbReference type="ARBA" id="ARBA00023239"/>
    </source>
</evidence>
<dbReference type="GO" id="GO:0070403">
    <property type="term" value="F:NAD+ binding"/>
    <property type="evidence" value="ECO:0007669"/>
    <property type="project" value="InterPro"/>
</dbReference>
<dbReference type="InterPro" id="IPR001509">
    <property type="entry name" value="Epimerase_deHydtase"/>
</dbReference>
<keyword evidence="7" id="KW-1185">Reference proteome</keyword>
<reference evidence="6 7" key="1">
    <citation type="submission" date="2017-12" db="EMBL/GenBank/DDBJ databases">
        <title>The draft genome sequence of Brumimicrobium saltpan LHR20.</title>
        <authorList>
            <person name="Do Z.-J."/>
            <person name="Luo H.-R."/>
        </authorList>
    </citation>
    <scope>NUCLEOTIDE SEQUENCE [LARGE SCALE GENOMIC DNA]</scope>
    <source>
        <strain evidence="6 7">LHR20</strain>
    </source>
</reference>
<organism evidence="6 7">
    <name type="scientific">Brumimicrobium salinarum</name>
    <dbReference type="NCBI Taxonomy" id="2058658"/>
    <lineage>
        <taxon>Bacteria</taxon>
        <taxon>Pseudomonadati</taxon>
        <taxon>Bacteroidota</taxon>
        <taxon>Flavobacteriia</taxon>
        <taxon>Flavobacteriales</taxon>
        <taxon>Crocinitomicaceae</taxon>
        <taxon>Brumimicrobium</taxon>
    </lineage>
</organism>
<dbReference type="Proteomes" id="UP000236654">
    <property type="component" value="Unassembled WGS sequence"/>
</dbReference>
<dbReference type="RefSeq" id="WP_101333150.1">
    <property type="nucleotide sequence ID" value="NZ_PJNI01000001.1"/>
</dbReference>
<comment type="caution">
    <text evidence="6">The sequence shown here is derived from an EMBL/GenBank/DDBJ whole genome shotgun (WGS) entry which is preliminary data.</text>
</comment>
<evidence type="ECO:0000313" key="7">
    <source>
        <dbReference type="Proteomes" id="UP000236654"/>
    </source>
</evidence>
<accession>A0A2I0R5Z5</accession>
<evidence type="ECO:0000259" key="5">
    <source>
        <dbReference type="Pfam" id="PF01370"/>
    </source>
</evidence>
<dbReference type="GO" id="GO:0048040">
    <property type="term" value="F:UDP-glucuronate decarboxylase activity"/>
    <property type="evidence" value="ECO:0007669"/>
    <property type="project" value="TreeGrafter"/>
</dbReference>
<dbReference type="AlphaFoldDB" id="A0A2I0R5Z5"/>
<dbReference type="PANTHER" id="PTHR43078">
    <property type="entry name" value="UDP-GLUCURONIC ACID DECARBOXYLASE-RELATED"/>
    <property type="match status" value="1"/>
</dbReference>
<sequence length="314" mass="35910">MKILVTGGAGFIPSCLTDKLIEDPNCSVVAVDNFLTGKRQKISKSEFDNFLFVEADCNDYDQMSALFNEHKFDYVFHYAAVVGVKRTTDNPIAVLNDIEGLKHIFNLSTEHKIKRLFFSSSSEVYGEPVELPQHEKTTPLNSKLPYAIVKNLGEAFCRSYQQMYGLDYTIFRFFNTYGPKQSPDFVMSKFIKQALKNEDITIYGKGDQTRTFCYVDDNIEATMKAFKNELFVNDIINIGNDKETTILELAEVIQRLTKSQSKIVFLPPLKEGDMTRRQPNAANMRKLLAHDFCPLEIGVRKVIESKIYQELNQI</sequence>
<dbReference type="InterPro" id="IPR044516">
    <property type="entry name" value="UXS-like"/>
</dbReference>
<feature type="domain" description="NAD-dependent epimerase/dehydratase" evidence="5">
    <location>
        <begin position="3"/>
        <end position="239"/>
    </location>
</feature>